<dbReference type="PANTHER" id="PTHR48467">
    <property type="entry name" value="GLUTAMATE SYNTHASE 1 [NADH], CHLOROPLASTIC-LIKE"/>
    <property type="match status" value="1"/>
</dbReference>
<evidence type="ECO:0000256" key="5">
    <source>
        <dbReference type="ARBA" id="ARBA00022857"/>
    </source>
</evidence>
<evidence type="ECO:0000256" key="4">
    <source>
        <dbReference type="ARBA" id="ARBA00022827"/>
    </source>
</evidence>
<keyword evidence="6" id="KW-0560">Oxidoreductase</keyword>
<dbReference type="InterPro" id="IPR036188">
    <property type="entry name" value="FAD/NAD-bd_sf"/>
</dbReference>
<gene>
    <name evidence="9" type="ORF">A9A59_0221</name>
</gene>
<feature type="binding site" evidence="7">
    <location>
        <position position="47"/>
    </location>
    <ligand>
        <name>FAD</name>
        <dbReference type="ChEBI" id="CHEBI:57692"/>
    </ligand>
</feature>
<feature type="binding site" evidence="8">
    <location>
        <position position="210"/>
    </location>
    <ligand>
        <name>NADP(+)</name>
        <dbReference type="ChEBI" id="CHEBI:58349"/>
    </ligand>
</feature>
<feature type="binding site" evidence="7">
    <location>
        <position position="39"/>
    </location>
    <ligand>
        <name>FAD</name>
        <dbReference type="ChEBI" id="CHEBI:57692"/>
    </ligand>
</feature>
<evidence type="ECO:0000256" key="1">
    <source>
        <dbReference type="ARBA" id="ARBA00001974"/>
    </source>
</evidence>
<keyword evidence="5 8" id="KW-0521">NADP</keyword>
<protein>
    <submittedName>
        <fullName evidence="9">Ferredoxin--NADP+ reductase</fullName>
    </submittedName>
</protein>
<feature type="binding site" evidence="8">
    <location>
        <position position="376"/>
    </location>
    <ligand>
        <name>NADP(+)</name>
        <dbReference type="ChEBI" id="CHEBI:58349"/>
    </ligand>
</feature>
<comment type="similarity">
    <text evidence="2">Belongs to the ferredoxin--NADP reductase type 1 family.</text>
</comment>
<feature type="binding site" evidence="7">
    <location>
        <position position="17"/>
    </location>
    <ligand>
        <name>FAD</name>
        <dbReference type="ChEBI" id="CHEBI:57692"/>
    </ligand>
</feature>
<dbReference type="Gene3D" id="3.50.50.60">
    <property type="entry name" value="FAD/NAD(P)-binding domain"/>
    <property type="match status" value="1"/>
</dbReference>
<comment type="cofactor">
    <cofactor evidence="1 7">
        <name>FAD</name>
        <dbReference type="ChEBI" id="CHEBI:57692"/>
    </cofactor>
</comment>
<dbReference type="PANTHER" id="PTHR48467:SF1">
    <property type="entry name" value="GLUTAMATE SYNTHASE 1 [NADH], CHLOROPLASTIC-LIKE"/>
    <property type="match status" value="1"/>
</dbReference>
<evidence type="ECO:0000256" key="3">
    <source>
        <dbReference type="ARBA" id="ARBA00022630"/>
    </source>
</evidence>
<keyword evidence="3" id="KW-0285">Flavoprotein</keyword>
<dbReference type="EMBL" id="PDJQ01000001">
    <property type="protein sequence ID" value="PFG73028.1"/>
    <property type="molecule type" value="Genomic_DNA"/>
</dbReference>
<evidence type="ECO:0000256" key="8">
    <source>
        <dbReference type="PIRSR" id="PIRSR000362-2"/>
    </source>
</evidence>
<dbReference type="InterPro" id="IPR021163">
    <property type="entry name" value="Ferredox_Rdtase_adrenod"/>
</dbReference>
<comment type="caution">
    <text evidence="9">The sequence shown here is derived from an EMBL/GenBank/DDBJ whole genome shotgun (WGS) entry which is preliminary data.</text>
</comment>
<dbReference type="AlphaFoldDB" id="A0A2A9HBA0"/>
<dbReference type="Gene3D" id="3.40.50.720">
    <property type="entry name" value="NAD(P)-binding Rossmann-like Domain"/>
    <property type="match status" value="1"/>
</dbReference>
<name>A0A2A9HBA0_TEPT2</name>
<keyword evidence="4 7" id="KW-0274">FAD</keyword>
<dbReference type="RefSeq" id="WP_098502514.1">
    <property type="nucleotide sequence ID" value="NZ_PDJQ01000001.1"/>
</dbReference>
<dbReference type="PRINTS" id="PR00419">
    <property type="entry name" value="ADXRDTASE"/>
</dbReference>
<dbReference type="PIRSF" id="PIRSF000362">
    <property type="entry name" value="FNR"/>
    <property type="match status" value="1"/>
</dbReference>
<sequence length="470" mass="50114">MSSPSPLRVAIIGSGPAAMYTLEHLLAEPELDVTVDVFERLFTPYGLVRAGVAPDHQKIKGVTRAFEPLLHDPRVRLFASVEYGRDLALDDLRRLYHAACFATGAQSDRRMGIPGEDLPGSLPATAFVAWYNGHPDYCTLAVDLAQEAAVIVGMGNVAIDVARILCLTPGELRRTDMPAYAIEALEASRIREVHVLGRRGPAQAAFTTPELKELTTLEGAALRIRPDEAALDPLSAAEVERSADRTLARKVQLIQEIAASPGPPRPRTLHLRFCITPLELLPGPGGTVAAVRCTRTRLVATPSGGIAAEPTGEEEVIPAGLVFRSVGYRALPLPGLPFDDRLGVVPNRAGRVIDPATGAPLPGLYVAGWLKRGPTGVIGTNKPDAAETVRCLVEDAAAGRLPAPPEPGAETVPALLAARGVRWLTCADWQRIDRLEREAGAREGRPRVKFTSLDAILAALEQAEAPASAP</sequence>
<dbReference type="GO" id="GO:0016491">
    <property type="term" value="F:oxidoreductase activity"/>
    <property type="evidence" value="ECO:0007669"/>
    <property type="project" value="UniProtKB-KW"/>
</dbReference>
<evidence type="ECO:0000313" key="10">
    <source>
        <dbReference type="Proteomes" id="UP000223071"/>
    </source>
</evidence>
<feature type="binding site" evidence="8">
    <location>
        <begin position="198"/>
        <end position="199"/>
    </location>
    <ligand>
        <name>NADP(+)</name>
        <dbReference type="ChEBI" id="CHEBI:58349"/>
    </ligand>
</feature>
<feature type="binding site" evidence="7">
    <location>
        <begin position="376"/>
        <end position="378"/>
    </location>
    <ligand>
        <name>FAD</name>
        <dbReference type="ChEBI" id="CHEBI:57692"/>
    </ligand>
</feature>
<evidence type="ECO:0000256" key="6">
    <source>
        <dbReference type="ARBA" id="ARBA00023002"/>
    </source>
</evidence>
<dbReference type="InterPro" id="IPR055275">
    <property type="entry name" value="Ferredox_Rdtase"/>
</dbReference>
<proteinExistence type="inferred from homology"/>
<evidence type="ECO:0000313" key="9">
    <source>
        <dbReference type="EMBL" id="PFG73028.1"/>
    </source>
</evidence>
<dbReference type="SUPFAM" id="SSF51971">
    <property type="entry name" value="Nucleotide-binding domain"/>
    <property type="match status" value="2"/>
</dbReference>
<keyword evidence="10" id="KW-1185">Reference proteome</keyword>
<accession>A0A2A9HBA0</accession>
<evidence type="ECO:0000256" key="2">
    <source>
        <dbReference type="ARBA" id="ARBA00008312"/>
    </source>
</evidence>
<feature type="binding site" evidence="7">
    <location>
        <position position="369"/>
    </location>
    <ligand>
        <name>FAD</name>
        <dbReference type="ChEBI" id="CHEBI:57692"/>
    </ligand>
</feature>
<evidence type="ECO:0000256" key="7">
    <source>
        <dbReference type="PIRSR" id="PIRSR000362-1"/>
    </source>
</evidence>
<reference evidence="9 10" key="1">
    <citation type="submission" date="2017-09" db="EMBL/GenBank/DDBJ databases">
        <title>Sequencing the genomes of two abundant thermophiles in Great Basin hot springs: Thermocrinis jamiesonii and novel Chloroflexi Thermoflexus hugenholtzii.</title>
        <authorList>
            <person name="Hedlund B."/>
        </authorList>
    </citation>
    <scope>NUCLEOTIDE SEQUENCE [LARGE SCALE GENOMIC DNA]</scope>
    <source>
        <strain evidence="9 10">G233</strain>
    </source>
</reference>
<organism evidence="9 10">
    <name type="scientific">Tepidiforma thermophila (strain KCTC 52669 / CGMCC 1.13589 / G233)</name>
    <dbReference type="NCBI Taxonomy" id="2761530"/>
    <lineage>
        <taxon>Bacteria</taxon>
        <taxon>Bacillati</taxon>
        <taxon>Chloroflexota</taxon>
        <taxon>Tepidiformia</taxon>
        <taxon>Tepidiformales</taxon>
        <taxon>Tepidiformaceae</taxon>
        <taxon>Tepidiforma</taxon>
    </lineage>
</organism>
<dbReference type="Proteomes" id="UP000223071">
    <property type="component" value="Unassembled WGS sequence"/>
</dbReference>